<sequence>MEQVMTPSQVDLILSHALQSPDNGSLRDSGYCEDGMSAIDLPKPVVNASPPVTTPLAAGTPVHRSRHEAINIDDALANEAFKSFKAQQKEQFEKVAAFECNQRKALSAHHQSSLDGRVAQHNRNKDERKEQVGLSRDTALCKLTQTPQHVADLEHLEELQISAEHDLRKAQIQETQNVATALKYMEAYCLGTNVNHPEHAHTVTEEDFRKLDRQRQVQQNLPRKHESAINVLRAKQERETKRRFQKHEAELNVMDGDHKDEMAKRTVEFKKEQDKLETLIEVRRRRLLQRWDLKFEMWRRDWEEQHGTTLKTKLEHESWPLQRMETVTPIPESSSLARFVTKVTA</sequence>
<dbReference type="AlphaFoldDB" id="A0A9W8YDD7"/>
<reference evidence="2" key="1">
    <citation type="submission" date="2022-10" db="EMBL/GenBank/DDBJ databases">
        <title>Tapping the CABI collections for fungal endophytes: first genome assemblies for Collariella, Neodidymelliopsis, Ascochyta clinopodiicola, Didymella pomorum, Didymosphaeria variabile, Neocosmospora piperis and Neocucurbitaria cava.</title>
        <authorList>
            <person name="Hill R."/>
        </authorList>
    </citation>
    <scope>NUCLEOTIDE SEQUENCE</scope>
    <source>
        <strain evidence="2">IMI 356814</strain>
    </source>
</reference>
<keyword evidence="3" id="KW-1185">Reference proteome</keyword>
<evidence type="ECO:0000313" key="2">
    <source>
        <dbReference type="EMBL" id="KAJ4374068.1"/>
    </source>
</evidence>
<name>A0A9W8YDD7_9PLEO</name>
<comment type="caution">
    <text evidence="2">The sequence shown here is derived from an EMBL/GenBank/DDBJ whole genome shotgun (WGS) entry which is preliminary data.</text>
</comment>
<gene>
    <name evidence="2" type="ORF">N0V83_002807</name>
</gene>
<evidence type="ECO:0000313" key="3">
    <source>
        <dbReference type="Proteomes" id="UP001140560"/>
    </source>
</evidence>
<dbReference type="EMBL" id="JAPEUY010000004">
    <property type="protein sequence ID" value="KAJ4374068.1"/>
    <property type="molecule type" value="Genomic_DNA"/>
</dbReference>
<accession>A0A9W8YDD7</accession>
<dbReference type="OrthoDB" id="9977870at2759"/>
<feature type="region of interest" description="Disordered" evidence="1">
    <location>
        <begin position="108"/>
        <end position="132"/>
    </location>
</feature>
<organism evidence="2 3">
    <name type="scientific">Neocucurbitaria cava</name>
    <dbReference type="NCBI Taxonomy" id="798079"/>
    <lineage>
        <taxon>Eukaryota</taxon>
        <taxon>Fungi</taxon>
        <taxon>Dikarya</taxon>
        <taxon>Ascomycota</taxon>
        <taxon>Pezizomycotina</taxon>
        <taxon>Dothideomycetes</taxon>
        <taxon>Pleosporomycetidae</taxon>
        <taxon>Pleosporales</taxon>
        <taxon>Pleosporineae</taxon>
        <taxon>Cucurbitariaceae</taxon>
        <taxon>Neocucurbitaria</taxon>
    </lineage>
</organism>
<dbReference type="Proteomes" id="UP001140560">
    <property type="component" value="Unassembled WGS sequence"/>
</dbReference>
<evidence type="ECO:0000256" key="1">
    <source>
        <dbReference type="SAM" id="MobiDB-lite"/>
    </source>
</evidence>
<protein>
    <submittedName>
        <fullName evidence="2">Uncharacterized protein</fullName>
    </submittedName>
</protein>
<proteinExistence type="predicted"/>